<keyword evidence="3" id="KW-1185">Reference proteome</keyword>
<evidence type="ECO:0000313" key="3">
    <source>
        <dbReference type="Proteomes" id="UP000054097"/>
    </source>
</evidence>
<reference evidence="2 3" key="1">
    <citation type="submission" date="2014-04" db="EMBL/GenBank/DDBJ databases">
        <authorList>
            <consortium name="DOE Joint Genome Institute"/>
            <person name="Kuo A."/>
            <person name="Zuccaro A."/>
            <person name="Kohler A."/>
            <person name="Nagy L.G."/>
            <person name="Floudas D."/>
            <person name="Copeland A."/>
            <person name="Barry K.W."/>
            <person name="Cichocki N."/>
            <person name="Veneault-Fourrey C."/>
            <person name="LaButti K."/>
            <person name="Lindquist E.A."/>
            <person name="Lipzen A."/>
            <person name="Lundell T."/>
            <person name="Morin E."/>
            <person name="Murat C."/>
            <person name="Sun H."/>
            <person name="Tunlid A."/>
            <person name="Henrissat B."/>
            <person name="Grigoriev I.V."/>
            <person name="Hibbett D.S."/>
            <person name="Martin F."/>
            <person name="Nordberg H.P."/>
            <person name="Cantor M.N."/>
            <person name="Hua S.X."/>
        </authorList>
    </citation>
    <scope>NUCLEOTIDE SEQUENCE [LARGE SCALE GENOMIC DNA]</scope>
    <source>
        <strain evidence="2 3">MAFF 305830</strain>
    </source>
</reference>
<dbReference type="Proteomes" id="UP000054097">
    <property type="component" value="Unassembled WGS sequence"/>
</dbReference>
<accession>A0A0C2WSV6</accession>
<feature type="compositionally biased region" description="Polar residues" evidence="1">
    <location>
        <begin position="148"/>
        <end position="166"/>
    </location>
</feature>
<organism evidence="2 3">
    <name type="scientific">Serendipita vermifera MAFF 305830</name>
    <dbReference type="NCBI Taxonomy" id="933852"/>
    <lineage>
        <taxon>Eukaryota</taxon>
        <taxon>Fungi</taxon>
        <taxon>Dikarya</taxon>
        <taxon>Basidiomycota</taxon>
        <taxon>Agaricomycotina</taxon>
        <taxon>Agaricomycetes</taxon>
        <taxon>Sebacinales</taxon>
        <taxon>Serendipitaceae</taxon>
        <taxon>Serendipita</taxon>
    </lineage>
</organism>
<dbReference type="EMBL" id="KN824419">
    <property type="protein sequence ID" value="KIM20597.1"/>
    <property type="molecule type" value="Genomic_DNA"/>
</dbReference>
<protein>
    <submittedName>
        <fullName evidence="2">Uncharacterized protein</fullName>
    </submittedName>
</protein>
<feature type="region of interest" description="Disordered" evidence="1">
    <location>
        <begin position="133"/>
        <end position="181"/>
    </location>
</feature>
<dbReference type="HOGENOM" id="CLU_806900_0_0_1"/>
<evidence type="ECO:0000313" key="2">
    <source>
        <dbReference type="EMBL" id="KIM20597.1"/>
    </source>
</evidence>
<evidence type="ECO:0000256" key="1">
    <source>
        <dbReference type="SAM" id="MobiDB-lite"/>
    </source>
</evidence>
<gene>
    <name evidence="2" type="ORF">M408DRAFT_129876</name>
</gene>
<reference evidence="3" key="2">
    <citation type="submission" date="2015-01" db="EMBL/GenBank/DDBJ databases">
        <title>Evolutionary Origins and Diversification of the Mycorrhizal Mutualists.</title>
        <authorList>
            <consortium name="DOE Joint Genome Institute"/>
            <consortium name="Mycorrhizal Genomics Consortium"/>
            <person name="Kohler A."/>
            <person name="Kuo A."/>
            <person name="Nagy L.G."/>
            <person name="Floudas D."/>
            <person name="Copeland A."/>
            <person name="Barry K.W."/>
            <person name="Cichocki N."/>
            <person name="Veneault-Fourrey C."/>
            <person name="LaButti K."/>
            <person name="Lindquist E.A."/>
            <person name="Lipzen A."/>
            <person name="Lundell T."/>
            <person name="Morin E."/>
            <person name="Murat C."/>
            <person name="Riley R."/>
            <person name="Ohm R."/>
            <person name="Sun H."/>
            <person name="Tunlid A."/>
            <person name="Henrissat B."/>
            <person name="Grigoriev I.V."/>
            <person name="Hibbett D.S."/>
            <person name="Martin F."/>
        </authorList>
    </citation>
    <scope>NUCLEOTIDE SEQUENCE [LARGE SCALE GENOMIC DNA]</scope>
    <source>
        <strain evidence="3">MAFF 305830</strain>
    </source>
</reference>
<name>A0A0C2WSV6_SERVB</name>
<sequence length="344" mass="39003">MPIMEWRLNNEQVPSLDFDSVTHPLAMDWNMLGKTPWTMCIARRITDSFLKAYPDSLAVKDANDVHAMMLAFLERQKAAYRKLHLQETGSVPILKKVKRTIDDLALENSVIVNGPESQRKRKKLVLQGASLVEDQNQLPQSPEARSIPQRNLSKGPTNAAQTSSSTLREDLPPPAPSSLYTSEGRISLDDIVTQLERIHLTIEDISIKSEQHSRNDALSAHMDSIVPVNSDMGEIVFSEDDVLDRHFFQATVRQYPDALAQASLLDSSSVKQLAIQYLRDMESKENPYLNTVASKYRNKRAVHLHFQMHNQYKAHIVRNPVMPSVKQEKRRAMRSKRASNSALI</sequence>
<proteinExistence type="predicted"/>
<dbReference type="AlphaFoldDB" id="A0A0C2WSV6"/>